<dbReference type="CDD" id="cd01948">
    <property type="entry name" value="EAL"/>
    <property type="match status" value="1"/>
</dbReference>
<dbReference type="InterPro" id="IPR001633">
    <property type="entry name" value="EAL_dom"/>
</dbReference>
<evidence type="ECO:0008006" key="10">
    <source>
        <dbReference type="Google" id="ProtNLM"/>
    </source>
</evidence>
<evidence type="ECO:0000256" key="2">
    <source>
        <dbReference type="ARBA" id="ARBA00022989"/>
    </source>
</evidence>
<dbReference type="Pfam" id="PF00563">
    <property type="entry name" value="EAL"/>
    <property type="match status" value="1"/>
</dbReference>
<dbReference type="Gene3D" id="3.30.70.270">
    <property type="match status" value="1"/>
</dbReference>
<dbReference type="SMART" id="SM00267">
    <property type="entry name" value="GGDEF"/>
    <property type="match status" value="1"/>
</dbReference>
<dbReference type="GO" id="GO:0016020">
    <property type="term" value="C:membrane"/>
    <property type="evidence" value="ECO:0007669"/>
    <property type="project" value="InterPro"/>
</dbReference>
<organism evidence="8 9">
    <name type="scientific">Mangrovihabitans endophyticus</name>
    <dbReference type="NCBI Taxonomy" id="1751298"/>
    <lineage>
        <taxon>Bacteria</taxon>
        <taxon>Bacillati</taxon>
        <taxon>Actinomycetota</taxon>
        <taxon>Actinomycetes</taxon>
        <taxon>Micromonosporales</taxon>
        <taxon>Micromonosporaceae</taxon>
        <taxon>Mangrovihabitans</taxon>
    </lineage>
</organism>
<feature type="domain" description="HAMP" evidence="6">
    <location>
        <begin position="248"/>
        <end position="300"/>
    </location>
</feature>
<proteinExistence type="predicted"/>
<feature type="domain" description="EAL" evidence="5">
    <location>
        <begin position="470"/>
        <end position="725"/>
    </location>
</feature>
<dbReference type="SMART" id="SM00304">
    <property type="entry name" value="HAMP"/>
    <property type="match status" value="1"/>
</dbReference>
<evidence type="ECO:0000259" key="5">
    <source>
        <dbReference type="PROSITE" id="PS50883"/>
    </source>
</evidence>
<dbReference type="Proteomes" id="UP000656042">
    <property type="component" value="Unassembled WGS sequence"/>
</dbReference>
<dbReference type="CDD" id="cd01949">
    <property type="entry name" value="GGDEF"/>
    <property type="match status" value="1"/>
</dbReference>
<evidence type="ECO:0000256" key="1">
    <source>
        <dbReference type="ARBA" id="ARBA00022692"/>
    </source>
</evidence>
<dbReference type="EMBL" id="BMMX01000007">
    <property type="protein sequence ID" value="GGK88621.1"/>
    <property type="molecule type" value="Genomic_DNA"/>
</dbReference>
<dbReference type="NCBIfam" id="TIGR00254">
    <property type="entry name" value="GGDEF"/>
    <property type="match status" value="1"/>
</dbReference>
<feature type="transmembrane region" description="Helical" evidence="4">
    <location>
        <begin position="44"/>
        <end position="65"/>
    </location>
</feature>
<dbReference type="AlphaFoldDB" id="A0A8J3FN09"/>
<dbReference type="SUPFAM" id="SSF158472">
    <property type="entry name" value="HAMP domain-like"/>
    <property type="match status" value="1"/>
</dbReference>
<feature type="domain" description="GGDEF" evidence="7">
    <location>
        <begin position="335"/>
        <end position="477"/>
    </location>
</feature>
<evidence type="ECO:0000256" key="4">
    <source>
        <dbReference type="SAM" id="Phobius"/>
    </source>
</evidence>
<dbReference type="RefSeq" id="WP_189079176.1">
    <property type="nucleotide sequence ID" value="NZ_BMMX01000007.1"/>
</dbReference>
<reference evidence="8" key="1">
    <citation type="journal article" date="2014" name="Int. J. Syst. Evol. Microbiol.">
        <title>Complete genome sequence of Corynebacterium casei LMG S-19264T (=DSM 44701T), isolated from a smear-ripened cheese.</title>
        <authorList>
            <consortium name="US DOE Joint Genome Institute (JGI-PGF)"/>
            <person name="Walter F."/>
            <person name="Albersmeier A."/>
            <person name="Kalinowski J."/>
            <person name="Ruckert C."/>
        </authorList>
    </citation>
    <scope>NUCLEOTIDE SEQUENCE</scope>
    <source>
        <strain evidence="8">CGMCC 4.7299</strain>
    </source>
</reference>
<dbReference type="PANTHER" id="PTHR33121">
    <property type="entry name" value="CYCLIC DI-GMP PHOSPHODIESTERASE PDEF"/>
    <property type="match status" value="1"/>
</dbReference>
<dbReference type="Gene3D" id="6.10.340.10">
    <property type="match status" value="1"/>
</dbReference>
<dbReference type="Pfam" id="PF00990">
    <property type="entry name" value="GGDEF"/>
    <property type="match status" value="1"/>
</dbReference>
<dbReference type="Pfam" id="PF12729">
    <property type="entry name" value="4HB_MCP_1"/>
    <property type="match status" value="1"/>
</dbReference>
<reference evidence="8" key="2">
    <citation type="submission" date="2020-09" db="EMBL/GenBank/DDBJ databases">
        <authorList>
            <person name="Sun Q."/>
            <person name="Zhou Y."/>
        </authorList>
    </citation>
    <scope>NUCLEOTIDE SEQUENCE</scope>
    <source>
        <strain evidence="8">CGMCC 4.7299</strain>
    </source>
</reference>
<keyword evidence="1 4" id="KW-0812">Transmembrane</keyword>
<dbReference type="PROSITE" id="PS50887">
    <property type="entry name" value="GGDEF"/>
    <property type="match status" value="1"/>
</dbReference>
<dbReference type="PROSITE" id="PS50885">
    <property type="entry name" value="HAMP"/>
    <property type="match status" value="1"/>
</dbReference>
<keyword evidence="9" id="KW-1185">Reference proteome</keyword>
<dbReference type="InterPro" id="IPR024478">
    <property type="entry name" value="HlyB_4HB_MCP"/>
</dbReference>
<dbReference type="InterPro" id="IPR043128">
    <property type="entry name" value="Rev_trsase/Diguanyl_cyclase"/>
</dbReference>
<feature type="region of interest" description="Disordered" evidence="3">
    <location>
        <begin position="1"/>
        <end position="20"/>
    </location>
</feature>
<dbReference type="SUPFAM" id="SSF55073">
    <property type="entry name" value="Nucleotide cyclase"/>
    <property type="match status" value="1"/>
</dbReference>
<comment type="caution">
    <text evidence="8">The sequence shown here is derived from an EMBL/GenBank/DDBJ whole genome shotgun (WGS) entry which is preliminary data.</text>
</comment>
<dbReference type="GO" id="GO:0071111">
    <property type="term" value="F:cyclic-guanylate-specific phosphodiesterase activity"/>
    <property type="evidence" value="ECO:0007669"/>
    <property type="project" value="InterPro"/>
</dbReference>
<dbReference type="Gene3D" id="3.20.20.450">
    <property type="entry name" value="EAL domain"/>
    <property type="match status" value="1"/>
</dbReference>
<evidence type="ECO:0000259" key="7">
    <source>
        <dbReference type="PROSITE" id="PS50887"/>
    </source>
</evidence>
<evidence type="ECO:0000256" key="3">
    <source>
        <dbReference type="SAM" id="MobiDB-lite"/>
    </source>
</evidence>
<protein>
    <recommendedName>
        <fullName evidence="10">Diguanylate cyclase (GGDEF) domain-containing protein</fullName>
    </recommendedName>
</protein>
<dbReference type="Pfam" id="PF00672">
    <property type="entry name" value="HAMP"/>
    <property type="match status" value="1"/>
</dbReference>
<dbReference type="GO" id="GO:0007165">
    <property type="term" value="P:signal transduction"/>
    <property type="evidence" value="ECO:0007669"/>
    <property type="project" value="InterPro"/>
</dbReference>
<dbReference type="InterPro" id="IPR000160">
    <property type="entry name" value="GGDEF_dom"/>
</dbReference>
<dbReference type="InterPro" id="IPR029787">
    <property type="entry name" value="Nucleotide_cyclase"/>
</dbReference>
<dbReference type="InterPro" id="IPR035919">
    <property type="entry name" value="EAL_sf"/>
</dbReference>
<dbReference type="InterPro" id="IPR003660">
    <property type="entry name" value="HAMP_dom"/>
</dbReference>
<evidence type="ECO:0000313" key="8">
    <source>
        <dbReference type="EMBL" id="GGK88621.1"/>
    </source>
</evidence>
<dbReference type="CDD" id="cd06225">
    <property type="entry name" value="HAMP"/>
    <property type="match status" value="1"/>
</dbReference>
<accession>A0A8J3FN09</accession>
<gene>
    <name evidence="8" type="ORF">GCM10012284_23360</name>
</gene>
<dbReference type="InterPro" id="IPR050706">
    <property type="entry name" value="Cyclic-di-GMP_PDE-like"/>
</dbReference>
<evidence type="ECO:0000313" key="9">
    <source>
        <dbReference type="Proteomes" id="UP000656042"/>
    </source>
</evidence>
<keyword evidence="4" id="KW-0472">Membrane</keyword>
<evidence type="ECO:0000259" key="6">
    <source>
        <dbReference type="PROSITE" id="PS50885"/>
    </source>
</evidence>
<dbReference type="SUPFAM" id="SSF141868">
    <property type="entry name" value="EAL domain-like"/>
    <property type="match status" value="1"/>
</dbReference>
<dbReference type="PANTHER" id="PTHR33121:SF79">
    <property type="entry name" value="CYCLIC DI-GMP PHOSPHODIESTERASE PDED-RELATED"/>
    <property type="match status" value="1"/>
</dbReference>
<name>A0A8J3FN09_9ACTN</name>
<keyword evidence="2 4" id="KW-1133">Transmembrane helix</keyword>
<dbReference type="SMART" id="SM00052">
    <property type="entry name" value="EAL"/>
    <property type="match status" value="1"/>
</dbReference>
<dbReference type="PROSITE" id="PS50883">
    <property type="entry name" value="EAL"/>
    <property type="match status" value="1"/>
</dbReference>
<sequence length="729" mass="78585">MRRPVSSPEGTGIAPDRSLTGARMEPISNSMWRGIRHRLSSMRIGVKIVGISMTGSMIFAAVGAVGQVRLHNLADWENEQYRTSVRALELTSTVRSAVGGQQEAVLTYILSGTGVYRDTYAEAITETDRTIDNGLAALTKVELPEEAQRALSAVTDDVQIWRRTRDVALTAVREGEDRQGVLYTLARLDTVSRTVKGSADALHEMLVEQVADGAQQGSTESENIAQLMTILGLIGAAASLVLSVLLSRSISRPIAEVVDVLTRVASGDLSKKVRPRSRDEIGKMGAALNDTLGVLHRAFDEVHHRATHDSLTGLANRALLRESLEAARHQDADGAVSVVVLLDLDNFKQVNDVGGHAAGDHILMTMAQRLARRVRHTDTAARLGGDEFAVVFTGLASADDVPAMIGQLVASLEEPTRFRGRTLLPKVSVGAAVLSAERDIDAVMRDADEALYEAKAVRKGIRPNIRRGREAMLAAALPKGLAAGQFEVYYQPLIDLGERRCAAVEALVRWHHPELGKVSPAEFIPVAEQTGLINDLGIWVLEQACVQTSAWLRELSPDAAFYVSVNLSPQQMANPTLVQDILEVLDQTGLPPRHLTLEVTESALIDGDVAVPILAALRAQGIRIAIDDFGTGYSSLHYLTSLPVDVVKIDRSLTQELDGSAERAVIIESVVHLGKKLHFGTVAEGVETPEQADQLQALGCRLGQGYLWAKPLPASVITPLLIGEPAIPA</sequence>